<evidence type="ECO:0000256" key="1">
    <source>
        <dbReference type="SAM" id="Phobius"/>
    </source>
</evidence>
<dbReference type="OrthoDB" id="2182676at2"/>
<proteinExistence type="predicted"/>
<keyword evidence="1" id="KW-0812">Transmembrane</keyword>
<comment type="caution">
    <text evidence="2">The sequence shown here is derived from an EMBL/GenBank/DDBJ whole genome shotgun (WGS) entry which is preliminary data.</text>
</comment>
<evidence type="ECO:0000313" key="3">
    <source>
        <dbReference type="Proteomes" id="UP000480246"/>
    </source>
</evidence>
<dbReference type="AlphaFoldDB" id="A0A7C8GTD5"/>
<organism evidence="2 3">
    <name type="scientific">Gracilibacillus oryzae</name>
    <dbReference type="NCBI Taxonomy" id="1672701"/>
    <lineage>
        <taxon>Bacteria</taxon>
        <taxon>Bacillati</taxon>
        <taxon>Bacillota</taxon>
        <taxon>Bacilli</taxon>
        <taxon>Bacillales</taxon>
        <taxon>Bacillaceae</taxon>
        <taxon>Gracilibacillus</taxon>
    </lineage>
</organism>
<dbReference type="Pfam" id="PF04854">
    <property type="entry name" value="DUF624"/>
    <property type="match status" value="1"/>
</dbReference>
<keyword evidence="3" id="KW-1185">Reference proteome</keyword>
<dbReference type="RefSeq" id="WP_153402854.1">
    <property type="nucleotide sequence ID" value="NZ_ML762429.1"/>
</dbReference>
<feature type="transmembrane region" description="Helical" evidence="1">
    <location>
        <begin position="143"/>
        <end position="169"/>
    </location>
</feature>
<gene>
    <name evidence="2" type="ORF">F9U64_09685</name>
</gene>
<dbReference type="InterPro" id="IPR006938">
    <property type="entry name" value="DUF624"/>
</dbReference>
<name>A0A7C8GTD5_9BACI</name>
<feature type="transmembrane region" description="Helical" evidence="1">
    <location>
        <begin position="20"/>
        <end position="41"/>
    </location>
</feature>
<feature type="transmembrane region" description="Helical" evidence="1">
    <location>
        <begin position="175"/>
        <end position="196"/>
    </location>
</feature>
<feature type="transmembrane region" description="Helical" evidence="1">
    <location>
        <begin position="78"/>
        <end position="98"/>
    </location>
</feature>
<keyword evidence="1" id="KW-0472">Membrane</keyword>
<feature type="transmembrane region" description="Helical" evidence="1">
    <location>
        <begin position="104"/>
        <end position="131"/>
    </location>
</feature>
<keyword evidence="1" id="KW-1133">Transmembrane helix</keyword>
<dbReference type="EMBL" id="WEID01000047">
    <property type="protein sequence ID" value="KAB8136770.1"/>
    <property type="molecule type" value="Genomic_DNA"/>
</dbReference>
<sequence length="202" mass="23402">MDGWFASVYRVSEWIARLIYVNVMWIVCTIIGLGILGLFPATSAMFAVTRRWVLGERDVPIFKLFWQYFKADFKKSNILGYIVTIVGVFIYVDFKFFQGITHPVYSLITMIFMVLLFLYFTVTLYIFPIFVHYDMKVRDYIKYAFIIAIGRPVQTLAMLLGVIVVYLLYSHFPGIIPFVGASLLSFVLMQVSYFSFGKLSLS</sequence>
<reference evidence="2 3" key="1">
    <citation type="submission" date="2019-10" db="EMBL/GenBank/DDBJ databases">
        <title>Gracilibacillus sp. nov. isolated from rice seeds.</title>
        <authorList>
            <person name="He S."/>
        </authorList>
    </citation>
    <scope>NUCLEOTIDE SEQUENCE [LARGE SCALE GENOMIC DNA]</scope>
    <source>
        <strain evidence="2 3">TD8</strain>
    </source>
</reference>
<evidence type="ECO:0000313" key="2">
    <source>
        <dbReference type="EMBL" id="KAB8136770.1"/>
    </source>
</evidence>
<accession>A0A7C8GTD5</accession>
<protein>
    <submittedName>
        <fullName evidence="2">YesL family protein</fullName>
    </submittedName>
</protein>
<dbReference type="Proteomes" id="UP000480246">
    <property type="component" value="Unassembled WGS sequence"/>
</dbReference>